<proteinExistence type="predicted"/>
<keyword evidence="3" id="KW-1185">Reference proteome</keyword>
<evidence type="ECO:0000313" key="2">
    <source>
        <dbReference type="EMBL" id="CAF0719460.1"/>
    </source>
</evidence>
<dbReference type="AlphaFoldDB" id="A0A813MMP9"/>
<evidence type="ECO:0000313" key="3">
    <source>
        <dbReference type="Proteomes" id="UP000663879"/>
    </source>
</evidence>
<accession>A0A813MMP9</accession>
<dbReference type="EMBL" id="CAJNOC010000148">
    <property type="protein sequence ID" value="CAF0719460.1"/>
    <property type="molecule type" value="Genomic_DNA"/>
</dbReference>
<dbReference type="Proteomes" id="UP000663879">
    <property type="component" value="Unassembled WGS sequence"/>
</dbReference>
<organism evidence="2 3">
    <name type="scientific">Brachionus calyciflorus</name>
    <dbReference type="NCBI Taxonomy" id="104777"/>
    <lineage>
        <taxon>Eukaryota</taxon>
        <taxon>Metazoa</taxon>
        <taxon>Spiralia</taxon>
        <taxon>Gnathifera</taxon>
        <taxon>Rotifera</taxon>
        <taxon>Eurotatoria</taxon>
        <taxon>Monogononta</taxon>
        <taxon>Pseudotrocha</taxon>
        <taxon>Ploima</taxon>
        <taxon>Brachionidae</taxon>
        <taxon>Brachionus</taxon>
    </lineage>
</organism>
<feature type="region of interest" description="Disordered" evidence="1">
    <location>
        <begin position="129"/>
        <end position="156"/>
    </location>
</feature>
<name>A0A813MMP9_9BILA</name>
<sequence>MLMSKLYNKAKSVTASDPRVITPSSIPIFILPPTLDKIPTHKTELEDTFDCWSIIGEEIPEVCTIKTTTTPSENRLNKSNPNLVNQKIEENTDFLQKKFFNQLKSSPLNLIQKSAVPCSSLENLKKITRQNTKASHGGGGGGQESDTIHRKSFESKSQNSTKSLVIKNLFRSGFLNTNTLNDDLKTKENFCNLWVLHGDYKSPDSPTSNSYVKKSDSQILKSASVNNLNLINKNEEQLQREYLTNLLNQLKTEEKLSRDSSKKSKYKRDKRSKSETLLTLNSLLYGDETKYDLANALNRKSSRKRSSNLSSKCLMSSPAKNNGYGYFLDVKRNNSTDILPRRFSFRNLFKFKTSQKKLSSASINVEVQDKNIFNLEIPHRAKRNSNQSLSNSSLITDSSKLNTPLANATGSVLKFHSFKLKNIENLETNNNSKALSEPIVNRINLKTNNLTVEKNSSVKSNKSFQDDENDFDKIFNDYLSKNDSKRKDLFKETEYKKIISTSPSISTKSYKNIFKFIFRTKSNCHNLSNGFNGCGGDDVSKHRRSRTLDAETKNKLKFFKSKNSDLINENLKREDSNGDSENESNHDRDSLKSLNQPDLYNHFSLNNFDLFQLEKEKKSKKNRRKSSLVKSNETLYIDAGLMRNKHSYSNGKKEEKTIKGSFISKDKLILKSYIDVSFEKLQQSMHGHLISINIRNFRVEPLIEINFIKAKLSYLTFELVEPDQIKDNSNNILNGLKKKKLLAKIHKIKVKKCKFDNNLKNFSKPIDFDLVNEHFMDVSAEAMNLQMKKIFTKSNNHLNGSLDAGDVIENGSKEERKFTKFSTFESDIDNDVSNEKLRKKFVFYLSIEIHSYIPVSRKILSSTFRKKKRIFKGQCQIHENFINSTQFTKNFILNEV</sequence>
<dbReference type="OrthoDB" id="10554424at2759"/>
<feature type="region of interest" description="Disordered" evidence="1">
    <location>
        <begin position="569"/>
        <end position="595"/>
    </location>
</feature>
<comment type="caution">
    <text evidence="2">The sequence shown here is derived from an EMBL/GenBank/DDBJ whole genome shotgun (WGS) entry which is preliminary data.</text>
</comment>
<reference evidence="2" key="1">
    <citation type="submission" date="2021-02" db="EMBL/GenBank/DDBJ databases">
        <authorList>
            <person name="Nowell W R."/>
        </authorList>
    </citation>
    <scope>NUCLEOTIDE SEQUENCE</scope>
    <source>
        <strain evidence="2">Ploen Becks lab</strain>
    </source>
</reference>
<evidence type="ECO:0000256" key="1">
    <source>
        <dbReference type="SAM" id="MobiDB-lite"/>
    </source>
</evidence>
<protein>
    <submittedName>
        <fullName evidence="2">Uncharacterized protein</fullName>
    </submittedName>
</protein>
<gene>
    <name evidence="2" type="ORF">OXX778_LOCUS2042</name>
</gene>